<dbReference type="Proteomes" id="UP000652567">
    <property type="component" value="Unassembled WGS sequence"/>
</dbReference>
<dbReference type="InterPro" id="IPR036768">
    <property type="entry name" value="PolIII_chi_sf"/>
</dbReference>
<dbReference type="GO" id="GO:0003677">
    <property type="term" value="F:DNA binding"/>
    <property type="evidence" value="ECO:0007669"/>
    <property type="project" value="InterPro"/>
</dbReference>
<dbReference type="PANTHER" id="PTHR38767">
    <property type="entry name" value="DNA POLYMERASE III SUBUNIT CHI"/>
    <property type="match status" value="1"/>
</dbReference>
<comment type="caution">
    <text evidence="1">The sequence shown here is derived from an EMBL/GenBank/DDBJ whole genome shotgun (WGS) entry which is preliminary data.</text>
</comment>
<dbReference type="RefSeq" id="WP_193910072.1">
    <property type="nucleotide sequence ID" value="NZ_PRDL01000001.1"/>
</dbReference>
<dbReference type="EMBL" id="PRDL01000001">
    <property type="protein sequence ID" value="MBE8717915.1"/>
    <property type="molecule type" value="Genomic_DNA"/>
</dbReference>
<evidence type="ECO:0000313" key="1">
    <source>
        <dbReference type="EMBL" id="MBE8717915.1"/>
    </source>
</evidence>
<dbReference type="SUPFAM" id="SSF102400">
    <property type="entry name" value="DNA polymerase III chi subunit"/>
    <property type="match status" value="1"/>
</dbReference>
<dbReference type="InterPro" id="IPR007459">
    <property type="entry name" value="DNA_pol3_chi"/>
</dbReference>
<dbReference type="GO" id="GO:0006260">
    <property type="term" value="P:DNA replication"/>
    <property type="evidence" value="ECO:0007669"/>
    <property type="project" value="InterPro"/>
</dbReference>
<name>A0A928YUW2_9GAMM</name>
<accession>A0A928YUW2</accession>
<dbReference type="AlphaFoldDB" id="A0A928YUW2"/>
<keyword evidence="2" id="KW-1185">Reference proteome</keyword>
<sequence length="147" mass="17005">MTRIDFYILQDNASEARWHFACRLIEKAVRQGHRILVNLGNSIDGQAFDDLLWSFKPESFIPHCLADDANAAAAQTPVLIYQQAPAKTPFPFEQSLLINLAEEVPTVFSQFERLSEIVIQEENVLKNTREHYHFYRKGGYSIEHRKI</sequence>
<dbReference type="PANTHER" id="PTHR38767:SF1">
    <property type="entry name" value="DNA POLYMERASE III SUBUNIT CHI"/>
    <property type="match status" value="1"/>
</dbReference>
<gene>
    <name evidence="1" type="ORF">C4F51_12045</name>
</gene>
<evidence type="ECO:0000313" key="2">
    <source>
        <dbReference type="Proteomes" id="UP000652567"/>
    </source>
</evidence>
<dbReference type="GO" id="GO:0003887">
    <property type="term" value="F:DNA-directed DNA polymerase activity"/>
    <property type="evidence" value="ECO:0007669"/>
    <property type="project" value="InterPro"/>
</dbReference>
<dbReference type="GO" id="GO:0032298">
    <property type="term" value="P:positive regulation of DNA-templated DNA replication initiation"/>
    <property type="evidence" value="ECO:0007669"/>
    <property type="project" value="TreeGrafter"/>
</dbReference>
<reference evidence="1" key="1">
    <citation type="submission" date="2018-07" db="EMBL/GenBank/DDBJ databases">
        <title>Genome assembly of strain Ka43.</title>
        <authorList>
            <person name="Kukolya J."/>
            <person name="Nagy I."/>
            <person name="Horvath B."/>
            <person name="Toth A."/>
        </authorList>
    </citation>
    <scope>NUCLEOTIDE SEQUENCE</scope>
    <source>
        <strain evidence="1">KB43</strain>
    </source>
</reference>
<dbReference type="Gene3D" id="3.40.50.10110">
    <property type="entry name" value="DNA polymerase III subunit chi"/>
    <property type="match status" value="1"/>
</dbReference>
<dbReference type="Pfam" id="PF04364">
    <property type="entry name" value="DNA_pol3_chi"/>
    <property type="match status" value="1"/>
</dbReference>
<proteinExistence type="predicted"/>
<protein>
    <submittedName>
        <fullName evidence="1">DNA polymerase III subunit chi</fullName>
    </submittedName>
</protein>
<organism evidence="1 2">
    <name type="scientific">Cellvibrio polysaccharolyticus</name>
    <dbReference type="NCBI Taxonomy" id="2082724"/>
    <lineage>
        <taxon>Bacteria</taxon>
        <taxon>Pseudomonadati</taxon>
        <taxon>Pseudomonadota</taxon>
        <taxon>Gammaproteobacteria</taxon>
        <taxon>Cellvibrionales</taxon>
        <taxon>Cellvibrionaceae</taxon>
        <taxon>Cellvibrio</taxon>
    </lineage>
</organism>